<keyword evidence="2" id="KW-1185">Reference proteome</keyword>
<evidence type="ECO:0000313" key="1">
    <source>
        <dbReference type="EMBL" id="TMS56742.1"/>
    </source>
</evidence>
<dbReference type="Proteomes" id="UP000004277">
    <property type="component" value="Unassembled WGS sequence"/>
</dbReference>
<organism evidence="1 2">
    <name type="scientific">Imbroritus primus</name>
    <dbReference type="NCBI Taxonomy" id="3058603"/>
    <lineage>
        <taxon>Bacteria</taxon>
        <taxon>Pseudomonadati</taxon>
        <taxon>Pseudomonadota</taxon>
        <taxon>Betaproteobacteria</taxon>
        <taxon>Burkholderiales</taxon>
        <taxon>Burkholderiaceae</taxon>
        <taxon>Imbroritus</taxon>
    </lineage>
</organism>
<dbReference type="EMBL" id="AKCV02000026">
    <property type="protein sequence ID" value="TMS56742.1"/>
    <property type="molecule type" value="Genomic_DNA"/>
</dbReference>
<name>A0ACD3SKG7_9BURK</name>
<proteinExistence type="predicted"/>
<comment type="caution">
    <text evidence="1">The sequence shown here is derived from an EMBL/GenBank/DDBJ whole genome shotgun (WGS) entry which is preliminary data.</text>
</comment>
<sequence length="182" mass="20143">MGIIASLLGLFGCDQQKVDEAMRKAGEAAKGAWDASKPDSLLFKDIRIGESTEGDVRNSAGKPEIVWEDADGAKRLEYPRSPQGGKTWMVDIGADGRVASIQQVLTAENFARVRPGMTKDEIRRLLGKPTQVNAYRLKQEEVWGWRWWESSTETAFFNVHFNNDGIVTTTSRNDAPERVGGG</sequence>
<reference evidence="1" key="1">
    <citation type="submission" date="2019-05" db="EMBL/GenBank/DDBJ databases">
        <title>Revised genome assembly of Burkholderiaceae (previously Ralstonia) sp. PBA.</title>
        <authorList>
            <person name="Gan H.M."/>
        </authorList>
    </citation>
    <scope>NUCLEOTIDE SEQUENCE</scope>
    <source>
        <strain evidence="1">PBA</strain>
    </source>
</reference>
<accession>A0ACD3SKG7</accession>
<gene>
    <name evidence="1" type="primary">bamE</name>
    <name evidence="1" type="ORF">MW7_016855</name>
</gene>
<protein>
    <submittedName>
        <fullName evidence="1">Outer membrane protein assembly factor BamE</fullName>
    </submittedName>
</protein>
<evidence type="ECO:0000313" key="2">
    <source>
        <dbReference type="Proteomes" id="UP000004277"/>
    </source>
</evidence>